<dbReference type="Gene3D" id="2.30.29.30">
    <property type="entry name" value="Pleckstrin-homology domain (PH domain)/Phosphotyrosine-binding domain (PTB)"/>
    <property type="match status" value="1"/>
</dbReference>
<dbReference type="GO" id="GO:0032541">
    <property type="term" value="C:cortical endoplasmic reticulum"/>
    <property type="evidence" value="ECO:0007669"/>
    <property type="project" value="TreeGrafter"/>
</dbReference>
<dbReference type="FunFam" id="1.10.472.80:FF:000027">
    <property type="entry name" value="GTPase activating protein (Evi5)"/>
    <property type="match status" value="1"/>
</dbReference>
<dbReference type="Gene3D" id="1.10.472.80">
    <property type="entry name" value="Ypt/Rab-GAP domain of gyp1p, domain 3"/>
    <property type="match status" value="1"/>
</dbReference>
<evidence type="ECO:0000259" key="9">
    <source>
        <dbReference type="PROSITE" id="PS50003"/>
    </source>
</evidence>
<dbReference type="InterPro" id="IPR041680">
    <property type="entry name" value="PH_8"/>
</dbReference>
<feature type="compositionally biased region" description="Acidic residues" evidence="8">
    <location>
        <begin position="46"/>
        <end position="88"/>
    </location>
</feature>
<sequence>MARISSIDKSSKDSKKAEKGLVVTEDDESSEASSTTYGDNYTEYTASEDEEDDIDDDDDDDDDDETIDDDEDDDDTIDDDSIDDESVDDGTSIGESVDDSISDETPSEEEAGDQTLGETSVPDTSLKTADSADPAGNDSDNESVSSTSTTHGGNVGLSSAAIRERQNRNKGHDHEKMPIELEEAKVIIAAAMPENSLPPSVGAKSMIDPQTTIANPFAEDAQERLAKMMEEQAAANKARNAAIIALAESQRAASAKADLMNDSEYDQILQRMVAQNRRLNQDPKAMRRSARGIGKLRASFERLQTSRANNVAEAEGLGGASAEFGVGVAKNADELGADNAESIDWEFWGNLIKDYSNVLATSPIELSKAIYAGIPSVIRGMMWQLLSSSKDEELEVQYAKYLSLPCPNDRAIKRDLSRTFPDQKHFKDPKGRGQESLYNVVKAYSLFDPECGYCQGMQFVVGPLLLNMPDEEAFSTFVRLMHNYDLRGHFVPNMPSLQLRLYQFERLVEESLPLLHMHLVRRGIKSSMYASQWFMTLFSYRFPLDIVYRVLDAVFAEGIEAIFRFALALLQKNEEKLISLEFEDCLNFLKLHLVDAYTDTDDQGVAHVRTGELVHDAFQVKMPPFMLDAFASEFYEQVRATNERQIEMDALRMVNRNLRVKVQALEDQLNQLNAEHVDLVKRVVTSKLSQEEMAEELVRYKVITNTVISTTQTVRPHFIESSTMPVESKQPQNLIHSGWVLKKKKKKMQGYAKRWLMLSKDGQLSYSLSPDKEPRSSIEVPHASVSSDQQHRTIHVDSGSNVFHFKMLSAQDFEEWRGYMRRFLHVYSAAGDAPRSTQAELVEVLATLDRSDQLLQESMDQVEDSQTANSAKVISALLQVQNDNRIIRQTVVRIARGRSSSDDADEQRGSSGYSGAGATVAGVVGAGASAVASWALGRSHESDNISVQDDSSFHDAIDSNGVEYQINEEGVKGGQDDVSVEDDVDDDDDYESDEAANEKPVSKGVVYRSTLPSTVAGEDVSLFSVLKKNVGKDLSAISFPVTFNCPLSLLQASAEEYEYAPDLLERANTAKDWVDRLIYVGAFAISGYASTAGRTSRKPFNPLLGETYECVRADRRLRFVAEKVVHRPPIMATYADGEGWKAYGWSTVKNKFWGKSLELIPEGEQVVELSNGDKFSISRPSSFMRNLIAGNKYLEHVGELTVTNVATNQKIVVQFKESSMFGGPSSRNNIEGYVQDDSGSNKATIKGKWDDKVMRELSKNQLNVLWEAAQMPPRAEQYYGFTYFAMSLNEITDDIKDIIPPTDSRLRPDQRALENGDIDTAEEVKHTLEEAQRARRKELEASGTAYAPQWFHEGSGSEIKWMYGGAGGEDYFTSRDKAKSSGGWEVKNKDIFSTSGN</sequence>
<reference evidence="11" key="1">
    <citation type="submission" date="2023-03" db="EMBL/GenBank/DDBJ databases">
        <title>Mating type loci evolution in Malassezia.</title>
        <authorList>
            <person name="Coelho M.A."/>
        </authorList>
    </citation>
    <scope>NUCLEOTIDE SEQUENCE</scope>
    <source>
        <strain evidence="11">CBS 11721</strain>
    </source>
</reference>
<organism evidence="11 12">
    <name type="scientific">Malassezia cuniculi</name>
    <dbReference type="NCBI Taxonomy" id="948313"/>
    <lineage>
        <taxon>Eukaryota</taxon>
        <taxon>Fungi</taxon>
        <taxon>Dikarya</taxon>
        <taxon>Basidiomycota</taxon>
        <taxon>Ustilaginomycotina</taxon>
        <taxon>Malasseziomycetes</taxon>
        <taxon>Malasseziales</taxon>
        <taxon>Malasseziaceae</taxon>
        <taxon>Malassezia</taxon>
    </lineage>
</organism>
<feature type="compositionally biased region" description="Polar residues" evidence="8">
    <location>
        <begin position="116"/>
        <end position="128"/>
    </location>
</feature>
<dbReference type="GO" id="GO:0006897">
    <property type="term" value="P:endocytosis"/>
    <property type="evidence" value="ECO:0007669"/>
    <property type="project" value="TreeGrafter"/>
</dbReference>
<dbReference type="Pfam" id="PF15409">
    <property type="entry name" value="PH_8"/>
    <property type="match status" value="1"/>
</dbReference>
<dbReference type="SUPFAM" id="SSF144000">
    <property type="entry name" value="Oxysterol-binding protein-like"/>
    <property type="match status" value="1"/>
</dbReference>
<dbReference type="GO" id="GO:0032934">
    <property type="term" value="F:sterol binding"/>
    <property type="evidence" value="ECO:0007669"/>
    <property type="project" value="TreeGrafter"/>
</dbReference>
<comment type="similarity">
    <text evidence="1">Belongs to the OSBP family.</text>
</comment>
<dbReference type="FunFam" id="1.10.10.750:FF:000003">
    <property type="entry name" value="GTPase activating protein (Evi5)"/>
    <property type="match status" value="1"/>
</dbReference>
<feature type="region of interest" description="Disordered" evidence="8">
    <location>
        <begin position="768"/>
        <end position="792"/>
    </location>
</feature>
<accession>A0AAF0EV71</accession>
<dbReference type="GO" id="GO:0035621">
    <property type="term" value="P:ER to Golgi ceramide transport"/>
    <property type="evidence" value="ECO:0007669"/>
    <property type="project" value="TreeGrafter"/>
</dbReference>
<keyword evidence="3" id="KW-0343">GTPase activation</keyword>
<feature type="compositionally biased region" description="Acidic residues" evidence="8">
    <location>
        <begin position="978"/>
        <end position="995"/>
    </location>
</feature>
<name>A0AAF0EV71_9BASI</name>
<evidence type="ECO:0000313" key="11">
    <source>
        <dbReference type="EMBL" id="WFD35660.1"/>
    </source>
</evidence>
<evidence type="ECO:0000256" key="4">
    <source>
        <dbReference type="ARBA" id="ARBA00023054"/>
    </source>
</evidence>
<gene>
    <name evidence="11" type="primary">OSH3</name>
    <name evidence="11" type="ORF">MCUN1_002521</name>
</gene>
<evidence type="ECO:0000256" key="6">
    <source>
        <dbReference type="ARBA" id="ARBA00023121"/>
    </source>
</evidence>
<keyword evidence="5" id="KW-0445">Lipid transport</keyword>
<dbReference type="InterPro" id="IPR000195">
    <property type="entry name" value="Rab-GAP-TBC_dom"/>
</dbReference>
<dbReference type="Gene3D" id="3.30.70.3490">
    <property type="match status" value="1"/>
</dbReference>
<keyword evidence="6" id="KW-0446">Lipid-binding</keyword>
<protein>
    <submittedName>
        <fullName evidence="11">Oxysterol-binding protein 3</fullName>
    </submittedName>
</protein>
<dbReference type="GO" id="GO:0030011">
    <property type="term" value="P:maintenance of cell polarity"/>
    <property type="evidence" value="ECO:0007669"/>
    <property type="project" value="TreeGrafter"/>
</dbReference>
<dbReference type="PANTHER" id="PTHR10972">
    <property type="entry name" value="OXYSTEROL-BINDING PROTEIN-RELATED"/>
    <property type="match status" value="1"/>
</dbReference>
<feature type="compositionally biased region" description="Basic and acidic residues" evidence="8">
    <location>
        <begin position="162"/>
        <end position="178"/>
    </location>
</feature>
<dbReference type="Gene3D" id="1.10.8.270">
    <property type="entry name" value="putative rabgap domain of human tbc1 domain family member 14 like domains"/>
    <property type="match status" value="1"/>
</dbReference>
<dbReference type="GO" id="GO:0005096">
    <property type="term" value="F:GTPase activator activity"/>
    <property type="evidence" value="ECO:0007669"/>
    <property type="project" value="UniProtKB-KW"/>
</dbReference>
<feature type="region of interest" description="Disordered" evidence="8">
    <location>
        <begin position="969"/>
        <end position="1002"/>
    </location>
</feature>
<keyword evidence="2" id="KW-0813">Transport</keyword>
<feature type="domain" description="Rab-GAP TBC" evidence="10">
    <location>
        <begin position="373"/>
        <end position="558"/>
    </location>
</feature>
<dbReference type="Gene3D" id="1.10.10.750">
    <property type="entry name" value="Ypt/Rab-GAP domain of gyp1p, domain 1"/>
    <property type="match status" value="1"/>
</dbReference>
<keyword evidence="12" id="KW-1185">Reference proteome</keyword>
<dbReference type="InterPro" id="IPR037239">
    <property type="entry name" value="OSBP_sf"/>
</dbReference>
<feature type="domain" description="PH" evidence="9">
    <location>
        <begin position="733"/>
        <end position="825"/>
    </location>
</feature>
<dbReference type="EMBL" id="CP119879">
    <property type="protein sequence ID" value="WFD35660.1"/>
    <property type="molecule type" value="Genomic_DNA"/>
</dbReference>
<dbReference type="SMART" id="SM00233">
    <property type="entry name" value="PH"/>
    <property type="match status" value="1"/>
</dbReference>
<dbReference type="GO" id="GO:0034727">
    <property type="term" value="P:piecemeal microautophagy of the nucleus"/>
    <property type="evidence" value="ECO:0007669"/>
    <property type="project" value="TreeGrafter"/>
</dbReference>
<dbReference type="InterPro" id="IPR001849">
    <property type="entry name" value="PH_domain"/>
</dbReference>
<dbReference type="PROSITE" id="PS50086">
    <property type="entry name" value="TBC_RABGAP"/>
    <property type="match status" value="1"/>
</dbReference>
<feature type="coiled-coil region" evidence="7">
    <location>
        <begin position="648"/>
        <end position="682"/>
    </location>
</feature>
<dbReference type="GO" id="GO:0005829">
    <property type="term" value="C:cytosol"/>
    <property type="evidence" value="ECO:0007669"/>
    <property type="project" value="TreeGrafter"/>
</dbReference>
<dbReference type="Pfam" id="PF01237">
    <property type="entry name" value="Oxysterol_BP"/>
    <property type="match status" value="1"/>
</dbReference>
<dbReference type="GO" id="GO:0097038">
    <property type="term" value="C:perinuclear endoplasmic reticulum"/>
    <property type="evidence" value="ECO:0007669"/>
    <property type="project" value="TreeGrafter"/>
</dbReference>
<feature type="compositionally biased region" description="Basic and acidic residues" evidence="8">
    <location>
        <begin position="9"/>
        <end position="19"/>
    </location>
</feature>
<dbReference type="FunFam" id="2.40.160.120:FF:000001">
    <property type="entry name" value="Oxysterol-binding protein"/>
    <property type="match status" value="1"/>
</dbReference>
<feature type="region of interest" description="Disordered" evidence="8">
    <location>
        <begin position="1376"/>
        <end position="1397"/>
    </location>
</feature>
<evidence type="ECO:0000256" key="8">
    <source>
        <dbReference type="SAM" id="MobiDB-lite"/>
    </source>
</evidence>
<dbReference type="GO" id="GO:0120009">
    <property type="term" value="P:intermembrane lipid transfer"/>
    <property type="evidence" value="ECO:0007669"/>
    <property type="project" value="UniProtKB-ARBA"/>
</dbReference>
<evidence type="ECO:0000256" key="7">
    <source>
        <dbReference type="SAM" id="Coils"/>
    </source>
</evidence>
<evidence type="ECO:0000313" key="12">
    <source>
        <dbReference type="Proteomes" id="UP001219933"/>
    </source>
</evidence>
<dbReference type="GO" id="GO:0005886">
    <property type="term" value="C:plasma membrane"/>
    <property type="evidence" value="ECO:0007669"/>
    <property type="project" value="TreeGrafter"/>
</dbReference>
<feature type="compositionally biased region" description="Acidic residues" evidence="8">
    <location>
        <begin position="96"/>
        <end position="112"/>
    </location>
</feature>
<evidence type="ECO:0000259" key="10">
    <source>
        <dbReference type="PROSITE" id="PS50086"/>
    </source>
</evidence>
<dbReference type="FunFam" id="1.10.8.270:FF:000001">
    <property type="entry name" value="TBC1 domain family member 1"/>
    <property type="match status" value="1"/>
</dbReference>
<dbReference type="SUPFAM" id="SSF50729">
    <property type="entry name" value="PH domain-like"/>
    <property type="match status" value="1"/>
</dbReference>
<feature type="compositionally biased region" description="Polar residues" evidence="8">
    <location>
        <begin position="142"/>
        <end position="152"/>
    </location>
</feature>
<evidence type="ECO:0000256" key="2">
    <source>
        <dbReference type="ARBA" id="ARBA00022448"/>
    </source>
</evidence>
<feature type="region of interest" description="Disordered" evidence="8">
    <location>
        <begin position="1"/>
        <end position="178"/>
    </location>
</feature>
<dbReference type="InterPro" id="IPR011993">
    <property type="entry name" value="PH-like_dom_sf"/>
</dbReference>
<keyword evidence="4 7" id="KW-0175">Coiled coil</keyword>
<dbReference type="Proteomes" id="UP001219933">
    <property type="component" value="Chromosome 3"/>
</dbReference>
<dbReference type="InterPro" id="IPR035969">
    <property type="entry name" value="Rab-GAP_TBC_sf"/>
</dbReference>
<evidence type="ECO:0000256" key="3">
    <source>
        <dbReference type="ARBA" id="ARBA00022468"/>
    </source>
</evidence>
<dbReference type="InterPro" id="IPR000648">
    <property type="entry name" value="Oxysterol-bd"/>
</dbReference>
<dbReference type="Gene3D" id="2.40.160.120">
    <property type="match status" value="1"/>
</dbReference>
<dbReference type="GO" id="GO:0006887">
    <property type="term" value="P:exocytosis"/>
    <property type="evidence" value="ECO:0007669"/>
    <property type="project" value="TreeGrafter"/>
</dbReference>
<evidence type="ECO:0000256" key="5">
    <source>
        <dbReference type="ARBA" id="ARBA00023055"/>
    </source>
</evidence>
<dbReference type="PANTHER" id="PTHR10972:SF203">
    <property type="entry name" value="OXYSTEROL-BINDING PROTEIN HOMOLOG 3"/>
    <property type="match status" value="1"/>
</dbReference>
<dbReference type="PROSITE" id="PS50003">
    <property type="entry name" value="PH_DOMAIN"/>
    <property type="match status" value="1"/>
</dbReference>
<dbReference type="SMART" id="SM00164">
    <property type="entry name" value="TBC"/>
    <property type="match status" value="1"/>
</dbReference>
<dbReference type="SUPFAM" id="SSF47923">
    <property type="entry name" value="Ypt/Rab-GAP domain of gyp1p"/>
    <property type="match status" value="2"/>
</dbReference>
<evidence type="ECO:0000256" key="1">
    <source>
        <dbReference type="ARBA" id="ARBA00008842"/>
    </source>
</evidence>
<dbReference type="Pfam" id="PF23436">
    <property type="entry name" value="RabGap-TBC_2"/>
    <property type="match status" value="1"/>
</dbReference>
<proteinExistence type="inferred from homology"/>